<dbReference type="GO" id="GO:0015297">
    <property type="term" value="F:antiporter activity"/>
    <property type="evidence" value="ECO:0007669"/>
    <property type="project" value="UniProtKB-KW"/>
</dbReference>
<evidence type="ECO:0000256" key="7">
    <source>
        <dbReference type="ARBA" id="ARBA00022449"/>
    </source>
</evidence>
<evidence type="ECO:0000256" key="6">
    <source>
        <dbReference type="ARBA" id="ARBA00022448"/>
    </source>
</evidence>
<feature type="compositionally biased region" description="Gly residues" evidence="21">
    <location>
        <begin position="532"/>
        <end position="548"/>
    </location>
</feature>
<evidence type="ECO:0000256" key="4">
    <source>
        <dbReference type="ARBA" id="ARBA00004638"/>
    </source>
</evidence>
<evidence type="ECO:0000256" key="19">
    <source>
        <dbReference type="ARBA" id="ARBA00042217"/>
    </source>
</evidence>
<dbReference type="GO" id="GO:0012507">
    <property type="term" value="C:ER to Golgi transport vesicle membrane"/>
    <property type="evidence" value="ECO:0007669"/>
    <property type="project" value="UniProtKB-SubCell"/>
</dbReference>
<feature type="transmembrane region" description="Helical" evidence="22">
    <location>
        <begin position="261"/>
        <end position="279"/>
    </location>
</feature>
<dbReference type="InterPro" id="IPR058533">
    <property type="entry name" value="Cation_efflux_TM"/>
</dbReference>
<dbReference type="InterPro" id="IPR002524">
    <property type="entry name" value="Cation_efflux"/>
</dbReference>
<organism evidence="24">
    <name type="scientific">Ascaris suum</name>
    <name type="common">Pig roundworm</name>
    <name type="synonym">Ascaris lumbricoides</name>
    <dbReference type="NCBI Taxonomy" id="6253"/>
    <lineage>
        <taxon>Eukaryota</taxon>
        <taxon>Metazoa</taxon>
        <taxon>Ecdysozoa</taxon>
        <taxon>Nematoda</taxon>
        <taxon>Chromadorea</taxon>
        <taxon>Rhabditida</taxon>
        <taxon>Spirurina</taxon>
        <taxon>Ascaridomorpha</taxon>
        <taxon>Ascaridoidea</taxon>
        <taxon>Ascarididae</taxon>
        <taxon>Ascaris</taxon>
    </lineage>
</organism>
<feature type="transmembrane region" description="Helical" evidence="22">
    <location>
        <begin position="402"/>
        <end position="422"/>
    </location>
</feature>
<feature type="compositionally biased region" description="Basic and acidic residues" evidence="21">
    <location>
        <begin position="742"/>
        <end position="781"/>
    </location>
</feature>
<feature type="transmembrane region" description="Helical" evidence="22">
    <location>
        <begin position="434"/>
        <end position="455"/>
    </location>
</feature>
<evidence type="ECO:0000256" key="9">
    <source>
        <dbReference type="ARBA" id="ARBA00022723"/>
    </source>
</evidence>
<comment type="catalytic activity">
    <reaction evidence="20">
        <text>Zn(2+)(in) + 2 H(+)(out) = Zn(2+)(out) + 2 H(+)(in)</text>
        <dbReference type="Rhea" id="RHEA:72627"/>
        <dbReference type="ChEBI" id="CHEBI:15378"/>
        <dbReference type="ChEBI" id="CHEBI:29105"/>
    </reaction>
</comment>
<evidence type="ECO:0000259" key="23">
    <source>
        <dbReference type="Pfam" id="PF01545"/>
    </source>
</evidence>
<keyword evidence="7" id="KW-0050">Antiport</keyword>
<feature type="transmembrane region" description="Helical" evidence="22">
    <location>
        <begin position="228"/>
        <end position="249"/>
    </location>
</feature>
<keyword evidence="15 22" id="KW-0472">Membrane</keyword>
<feature type="transmembrane region" description="Helical" evidence="22">
    <location>
        <begin position="571"/>
        <end position="593"/>
    </location>
</feature>
<keyword evidence="9" id="KW-0479">Metal-binding</keyword>
<feature type="domain" description="Cation efflux protein transmembrane" evidence="23">
    <location>
        <begin position="403"/>
        <end position="628"/>
    </location>
</feature>
<dbReference type="GO" id="GO:0006882">
    <property type="term" value="P:intracellular zinc ion homeostasis"/>
    <property type="evidence" value="ECO:0007669"/>
    <property type="project" value="InterPro"/>
</dbReference>
<feature type="compositionally biased region" description="Polar residues" evidence="21">
    <location>
        <begin position="782"/>
        <end position="791"/>
    </location>
</feature>
<accession>F1KVE5</accession>
<evidence type="ECO:0000313" key="24">
    <source>
        <dbReference type="EMBL" id="ADY41849.1"/>
    </source>
</evidence>
<evidence type="ECO:0000256" key="5">
    <source>
        <dbReference type="ARBA" id="ARBA00008873"/>
    </source>
</evidence>
<feature type="transmembrane region" description="Helical" evidence="22">
    <location>
        <begin position="91"/>
        <end position="108"/>
    </location>
</feature>
<feature type="transmembrane region" description="Helical" evidence="22">
    <location>
        <begin position="22"/>
        <end position="43"/>
    </location>
</feature>
<feature type="transmembrane region" description="Helical" evidence="22">
    <location>
        <begin position="300"/>
        <end position="316"/>
    </location>
</feature>
<proteinExistence type="evidence at transcript level"/>
<dbReference type="Gene3D" id="1.20.1510.10">
    <property type="entry name" value="Cation efflux protein transmembrane domain"/>
    <property type="match status" value="1"/>
</dbReference>
<dbReference type="GO" id="GO:0005385">
    <property type="term" value="F:zinc ion transmembrane transporter activity"/>
    <property type="evidence" value="ECO:0007669"/>
    <property type="project" value="InterPro"/>
</dbReference>
<feature type="transmembrane region" description="Helical" evidence="22">
    <location>
        <begin position="599"/>
        <end position="620"/>
    </location>
</feature>
<evidence type="ECO:0000256" key="16">
    <source>
        <dbReference type="ARBA" id="ARBA00038531"/>
    </source>
</evidence>
<evidence type="ECO:0000256" key="12">
    <source>
        <dbReference type="ARBA" id="ARBA00022989"/>
    </source>
</evidence>
<dbReference type="InterPro" id="IPR045316">
    <property type="entry name" value="Msc2-like"/>
</dbReference>
<evidence type="ECO:0000256" key="1">
    <source>
        <dbReference type="ARBA" id="ARBA00004166"/>
    </source>
</evidence>
<evidence type="ECO:0000256" key="10">
    <source>
        <dbReference type="ARBA" id="ARBA00022833"/>
    </source>
</evidence>
<keyword evidence="12 22" id="KW-1133">Transmembrane helix</keyword>
<evidence type="ECO:0000256" key="22">
    <source>
        <dbReference type="SAM" id="Phobius"/>
    </source>
</evidence>
<keyword evidence="6" id="KW-0813">Transport</keyword>
<evidence type="ECO:0000256" key="14">
    <source>
        <dbReference type="ARBA" id="ARBA00023065"/>
    </source>
</evidence>
<name>F1KVE5_ASCSU</name>
<feature type="region of interest" description="Disordered" evidence="21">
    <location>
        <begin position="532"/>
        <end position="561"/>
    </location>
</feature>
<dbReference type="Pfam" id="PF01545">
    <property type="entry name" value="Cation_efflux"/>
    <property type="match status" value="1"/>
</dbReference>
<evidence type="ECO:0000256" key="11">
    <source>
        <dbReference type="ARBA" id="ARBA00022906"/>
    </source>
</evidence>
<comment type="subcellular location">
    <subcellularLocation>
        <location evidence="3">Cytoplasmic vesicle</location>
        <location evidence="3">COPII-coated vesicle membrane</location>
        <topology evidence="3">Multi-pass membrane protein</topology>
    </subcellularLocation>
    <subcellularLocation>
        <location evidence="4">Cytoplasmic vesicle</location>
        <location evidence="4">Secretory vesicle membrane</location>
        <topology evidence="4">Multi-pass membrane protein</topology>
    </subcellularLocation>
    <subcellularLocation>
        <location evidence="2">Golgi apparatus</location>
        <location evidence="2">Golgi stack membrane</location>
        <topology evidence="2">Multi-pass membrane protein</topology>
    </subcellularLocation>
    <subcellularLocation>
        <location evidence="1">Golgi apparatus</location>
        <location evidence="1">trans-Golgi network membrane</location>
        <topology evidence="1">Multi-pass membrane protein</topology>
    </subcellularLocation>
</comment>
<dbReference type="GO" id="GO:1904257">
    <property type="term" value="P:zinc ion import into Golgi lumen"/>
    <property type="evidence" value="ECO:0007669"/>
    <property type="project" value="TreeGrafter"/>
</dbReference>
<keyword evidence="14" id="KW-0406">Ion transport</keyword>
<feature type="transmembrane region" description="Helical" evidence="22">
    <location>
        <begin position="506"/>
        <end position="523"/>
    </location>
</feature>
<dbReference type="GO" id="GO:0032580">
    <property type="term" value="C:Golgi cisterna membrane"/>
    <property type="evidence" value="ECO:0007669"/>
    <property type="project" value="UniProtKB-SubCell"/>
</dbReference>
<evidence type="ECO:0000256" key="3">
    <source>
        <dbReference type="ARBA" id="ARBA00004557"/>
    </source>
</evidence>
<dbReference type="SUPFAM" id="SSF161111">
    <property type="entry name" value="Cation efflux protein transmembrane domain-like"/>
    <property type="match status" value="1"/>
</dbReference>
<keyword evidence="11" id="KW-0864">Zinc transport</keyword>
<feature type="transmembrane region" description="Helical" evidence="22">
    <location>
        <begin position="182"/>
        <end position="207"/>
    </location>
</feature>
<evidence type="ECO:0000256" key="2">
    <source>
        <dbReference type="ARBA" id="ARBA00004205"/>
    </source>
</evidence>
<feature type="transmembrane region" description="Helical" evidence="22">
    <location>
        <begin position="322"/>
        <end position="344"/>
    </location>
</feature>
<feature type="transmembrane region" description="Helical" evidence="22">
    <location>
        <begin position="49"/>
        <end position="70"/>
    </location>
</feature>
<evidence type="ECO:0000256" key="18">
    <source>
        <dbReference type="ARBA" id="ARBA00042038"/>
    </source>
</evidence>
<evidence type="ECO:0000256" key="17">
    <source>
        <dbReference type="ARBA" id="ARBA00040846"/>
    </source>
</evidence>
<keyword evidence="10" id="KW-0862">Zinc</keyword>
<keyword evidence="13" id="KW-0333">Golgi apparatus</keyword>
<dbReference type="NCBIfam" id="TIGR01297">
    <property type="entry name" value="CDF"/>
    <property type="match status" value="1"/>
</dbReference>
<evidence type="ECO:0000256" key="13">
    <source>
        <dbReference type="ARBA" id="ARBA00023034"/>
    </source>
</evidence>
<comment type="similarity">
    <text evidence="5">Belongs to the cation diffusion facilitator (CDF) transporter (TC 2.A.4) family. SLC30A subfamily.</text>
</comment>
<evidence type="ECO:0000256" key="8">
    <source>
        <dbReference type="ARBA" id="ARBA00022692"/>
    </source>
</evidence>
<dbReference type="EMBL" id="JI166527">
    <property type="protein sequence ID" value="ADY41849.1"/>
    <property type="molecule type" value="mRNA"/>
</dbReference>
<comment type="subunit">
    <text evidence="16">Heterodimer with SLC30A6/ZNT6; form a functional zinc ion transmembrane transporter.</text>
</comment>
<dbReference type="InterPro" id="IPR027469">
    <property type="entry name" value="Cation_efflux_TMD_sf"/>
</dbReference>
<dbReference type="PANTHER" id="PTHR45755">
    <property type="match status" value="1"/>
</dbReference>
<reference evidence="24" key="1">
    <citation type="journal article" date="2011" name="Genome Res.">
        <title>Deep small RNA sequencing from the nematode Ascaris reveals conservation, functional diversification, and novel developmental profiles.</title>
        <authorList>
            <person name="Wang J."/>
            <person name="Czech B."/>
            <person name="Crunk A."/>
            <person name="Wallace A."/>
            <person name="Mitreva M."/>
            <person name="Hannon G.J."/>
            <person name="Davis R.E."/>
        </authorList>
    </citation>
    <scope>NUCLEOTIDE SEQUENCE</scope>
</reference>
<feature type="region of interest" description="Disordered" evidence="21">
    <location>
        <begin position="742"/>
        <end position="802"/>
    </location>
</feature>
<evidence type="ECO:0000256" key="15">
    <source>
        <dbReference type="ARBA" id="ARBA00023136"/>
    </source>
</evidence>
<dbReference type="PANTHER" id="PTHR45755:SF1">
    <property type="entry name" value="PROTON-COUPLED ZINC ANTIPORTER SLC30A5"/>
    <property type="match status" value="1"/>
</dbReference>
<protein>
    <recommendedName>
        <fullName evidence="17">Proton-coupled zinc antiporter SLC30A5</fullName>
    </recommendedName>
    <alternativeName>
        <fullName evidence="19">Solute carrier family 30 member 5</fullName>
    </alternativeName>
    <alternativeName>
        <fullName evidence="18">Zinc transporter 5</fullName>
    </alternativeName>
</protein>
<evidence type="ECO:0000256" key="20">
    <source>
        <dbReference type="ARBA" id="ARBA00048349"/>
    </source>
</evidence>
<sequence>MLAHDFLKKDDRGFTPTSSSRSAWYFGALVLVKLLRSVGIFIIDILAKQIHVVGLLWLFKLVASAIVVPLQKPLTQGKSLRRSLHMRIGQLALVNCLIETIWFYGITFCGPLRSVLVFEQSPAVVLVAVMTLLKGGGSPSKTRGVIALSVGAIALVLMDRDASVETDHYKSHSHQSVLNHIFYHLIHWSGVSDHRGGVLLLMAAVFIKMAYDSSFRHLAVEIGGPKRLYALVTLVSSIILTPPAVLILMNGQSRIESYFEFILLLIMAASFIMVLDFYTESICFQHVADPVMASARWSPVIMFWCAFTMASVWYSQDHHTPGAHALSGGVLVTLICFSIASFALTSSSTPRSRGGHYVGLSDSGVPLYTYGEAFLQKTSRSMMLFVKETLAEILSSSDSRRIFWFLCANLSFCGVEFLYGFWTNSLGLISDGFHMLFDCSALVMGLVAAVMSRWPASRYYSYGYGRVEVLSGFINALFLIVIAFFILLEALERLYDPPDVSTDKLMVVAVAGLIVNIFGMYAFHGADHGHSHGGSGHGGGHSHVGGAHGHSHGGSASHGHSHGGNANMQGVFLHVLADTLGSVFVIISTLLIQYFEWKWVDPLCSLILSMLILASVYPLLMASTATLMQCIPPELEHEYDHVLCQILQVDGVLSYSRSHFWQLKSDLNVASLHVQVRDDVNDQILRQKIVQMLKEAGATQASVQIEKDGFFHLIQSMCPSYRLPYRVTKGLSVGYSQGHCHDADDTHHGHSHGDGGHGHDHGHSHSPSDGDHHRQCDDHSPSEQCSHSHAAQNGYVGSSYAA</sequence>
<keyword evidence="8 22" id="KW-0812">Transmembrane</keyword>
<dbReference type="GO" id="GO:0046872">
    <property type="term" value="F:metal ion binding"/>
    <property type="evidence" value="ECO:0007669"/>
    <property type="project" value="UniProtKB-KW"/>
</dbReference>
<dbReference type="AlphaFoldDB" id="F1KVE5"/>
<evidence type="ECO:0000256" key="21">
    <source>
        <dbReference type="SAM" id="MobiDB-lite"/>
    </source>
</evidence>
<feature type="transmembrane region" description="Helical" evidence="22">
    <location>
        <begin position="467"/>
        <end position="486"/>
    </location>
</feature>